<proteinExistence type="predicted"/>
<dbReference type="KEGG" id="ncc:104955056"/>
<dbReference type="PANTHER" id="PTHR14392:SF2">
    <property type="entry name" value="PROTEIN NIBAN 2"/>
    <property type="match status" value="1"/>
</dbReference>
<dbReference type="AlphaFoldDB" id="A0A6I9NRV8"/>
<dbReference type="PANTHER" id="PTHR14392">
    <property type="entry name" value="NIBAN FAMILY MEMBER"/>
    <property type="match status" value="1"/>
</dbReference>
<reference evidence="2" key="1">
    <citation type="submission" date="2025-08" db="UniProtKB">
        <authorList>
            <consortium name="RefSeq"/>
        </authorList>
    </citation>
    <scope>IDENTIFICATION</scope>
    <source>
        <tissue evidence="2">Muscle</tissue>
    </source>
</reference>
<protein>
    <submittedName>
        <fullName evidence="2">Niban-like protein 1</fullName>
    </submittedName>
</protein>
<dbReference type="GeneID" id="104955056"/>
<organism evidence="1 2">
    <name type="scientific">Notothenia coriiceps</name>
    <name type="common">black rockcod</name>
    <dbReference type="NCBI Taxonomy" id="8208"/>
    <lineage>
        <taxon>Eukaryota</taxon>
        <taxon>Metazoa</taxon>
        <taxon>Chordata</taxon>
        <taxon>Craniata</taxon>
        <taxon>Vertebrata</taxon>
        <taxon>Euteleostomi</taxon>
        <taxon>Actinopterygii</taxon>
        <taxon>Neopterygii</taxon>
        <taxon>Teleostei</taxon>
        <taxon>Neoteleostei</taxon>
        <taxon>Acanthomorphata</taxon>
        <taxon>Eupercaria</taxon>
        <taxon>Perciformes</taxon>
        <taxon>Notothenioidei</taxon>
        <taxon>Nototheniidae</taxon>
        <taxon>Notothenia</taxon>
    </lineage>
</organism>
<dbReference type="Proteomes" id="UP000504611">
    <property type="component" value="Unplaced"/>
</dbReference>
<accession>A0A6I9NRV8</accession>
<dbReference type="Pfam" id="PF26089">
    <property type="entry name" value="PH_Niban2"/>
    <property type="match status" value="1"/>
</dbReference>
<evidence type="ECO:0000313" key="2">
    <source>
        <dbReference type="RefSeq" id="XP_010780584.1"/>
    </source>
</evidence>
<dbReference type="InterPro" id="IPR026088">
    <property type="entry name" value="Niban-like"/>
</dbReference>
<sequence>IEAKVGSSPFLKCATQFPLILWHPYARSQSFCVVTEAEQRKWQAVLQDCVRHTNDGLTEDNKVQTPAFTDAVRLYRQAQGHYGTWEMMCGVPSQVSMA</sequence>
<feature type="non-terminal residue" evidence="2">
    <location>
        <position position="98"/>
    </location>
</feature>
<name>A0A6I9NRV8_9TELE</name>
<gene>
    <name evidence="2" type="primary">LOC104955056</name>
</gene>
<feature type="non-terminal residue" evidence="2">
    <location>
        <position position="1"/>
    </location>
</feature>
<evidence type="ECO:0000313" key="1">
    <source>
        <dbReference type="Proteomes" id="UP000504611"/>
    </source>
</evidence>
<dbReference type="RefSeq" id="XP_010780584.1">
    <property type="nucleotide sequence ID" value="XM_010782282.1"/>
</dbReference>
<keyword evidence="1" id="KW-1185">Reference proteome</keyword>